<name>A0A4P7XM26_9ALTE</name>
<gene>
    <name evidence="2" type="ORF">soil367_13350</name>
</gene>
<dbReference type="Proteomes" id="UP000298049">
    <property type="component" value="Chromosome"/>
</dbReference>
<dbReference type="OrthoDB" id="7348506at2"/>
<dbReference type="Pfam" id="PF02169">
    <property type="entry name" value="LPP20"/>
    <property type="match status" value="1"/>
</dbReference>
<dbReference type="KEGG" id="hmi:soil367_13350"/>
<protein>
    <recommendedName>
        <fullName evidence="1">Lipoprotein LPP20-like domain-containing protein</fullName>
    </recommendedName>
</protein>
<dbReference type="EMBL" id="CP031093">
    <property type="protein sequence ID" value="QCF27943.1"/>
    <property type="molecule type" value="Genomic_DNA"/>
</dbReference>
<organism evidence="2 3">
    <name type="scientific">Hydrocarboniclastica marina</name>
    <dbReference type="NCBI Taxonomy" id="2259620"/>
    <lineage>
        <taxon>Bacteria</taxon>
        <taxon>Pseudomonadati</taxon>
        <taxon>Pseudomonadota</taxon>
        <taxon>Gammaproteobacteria</taxon>
        <taxon>Alteromonadales</taxon>
        <taxon>Alteromonadaceae</taxon>
        <taxon>Hydrocarboniclastica</taxon>
    </lineage>
</organism>
<keyword evidence="3" id="KW-1185">Reference proteome</keyword>
<dbReference type="AlphaFoldDB" id="A0A4P7XM26"/>
<evidence type="ECO:0000313" key="2">
    <source>
        <dbReference type="EMBL" id="QCF27943.1"/>
    </source>
</evidence>
<reference evidence="2 3" key="1">
    <citation type="submission" date="2018-07" db="EMBL/GenBank/DDBJ databases">
        <title>Marsedoiliclastica nanhaica gen. nov. sp. nov., a novel marine hydrocarbonoclastic bacterium isolated from an in-situ enriched hydrocarbon-degrading consortium in deep-sea sediment.</title>
        <authorList>
            <person name="Dong C."/>
            <person name="Ma T."/>
            <person name="Liu R."/>
            <person name="Shao Z."/>
        </authorList>
    </citation>
    <scope>NUCLEOTIDE SEQUENCE [LARGE SCALE GENOMIC DNA]</scope>
    <source>
        <strain evidence="3">soil36-7</strain>
    </source>
</reference>
<dbReference type="InterPro" id="IPR024952">
    <property type="entry name" value="LPP20-like_dom"/>
</dbReference>
<proteinExistence type="predicted"/>
<evidence type="ECO:0000313" key="3">
    <source>
        <dbReference type="Proteomes" id="UP000298049"/>
    </source>
</evidence>
<sequence>MLLLSALAGCVFYVPGASGPSPHTQKSTDAEFERITVRESGFGTFADLSLRHDTRERLKARRASRLDAYRNLSERVYGSVIYGGSTVNDFVLENDRFRAYVDAYLRGARIIAVNEHSDGLIETVMELTLEPRFRDCLAQLSPRNVSLCSEPIPGLSGASGDVETRARANVDSLYFLGDR</sequence>
<evidence type="ECO:0000259" key="1">
    <source>
        <dbReference type="Pfam" id="PF02169"/>
    </source>
</evidence>
<accession>A0A4P7XM26</accession>
<feature type="domain" description="Lipoprotein LPP20-like" evidence="1">
    <location>
        <begin position="60"/>
        <end position="127"/>
    </location>
</feature>